<protein>
    <submittedName>
        <fullName evidence="1">Uncharacterized protein</fullName>
    </submittedName>
</protein>
<keyword evidence="2" id="KW-1185">Reference proteome</keyword>
<dbReference type="AlphaFoldDB" id="A0A0L0SU61"/>
<name>A0A0L0SU61_ALLM3</name>
<sequence length="94" mass="10492">MFQVIEPQPVTTVRVAVSALRDDKTVFWDLDQETRNMLVAQELQDLVVAPGYFVKTSGFTVQIIAFAESVTYGQIVPWTEIQLPSNPSSRSSTT</sequence>
<evidence type="ECO:0000313" key="1">
    <source>
        <dbReference type="EMBL" id="KNE65879.1"/>
    </source>
</evidence>
<dbReference type="EMBL" id="GG745348">
    <property type="protein sequence ID" value="KNE65879.1"/>
    <property type="molecule type" value="Genomic_DNA"/>
</dbReference>
<reference evidence="1 2" key="1">
    <citation type="submission" date="2009-11" db="EMBL/GenBank/DDBJ databases">
        <title>Annotation of Allomyces macrogynus ATCC 38327.</title>
        <authorList>
            <consortium name="The Broad Institute Genome Sequencing Platform"/>
            <person name="Russ C."/>
            <person name="Cuomo C."/>
            <person name="Burger G."/>
            <person name="Gray M.W."/>
            <person name="Holland P.W.H."/>
            <person name="King N."/>
            <person name="Lang F.B.F."/>
            <person name="Roger A.J."/>
            <person name="Ruiz-Trillo I."/>
            <person name="Young S.K."/>
            <person name="Zeng Q."/>
            <person name="Gargeya S."/>
            <person name="Fitzgerald M."/>
            <person name="Haas B."/>
            <person name="Abouelleil A."/>
            <person name="Alvarado L."/>
            <person name="Arachchi H.M."/>
            <person name="Berlin A."/>
            <person name="Chapman S.B."/>
            <person name="Gearin G."/>
            <person name="Goldberg J."/>
            <person name="Griggs A."/>
            <person name="Gujja S."/>
            <person name="Hansen M."/>
            <person name="Heiman D."/>
            <person name="Howarth C."/>
            <person name="Larimer J."/>
            <person name="Lui A."/>
            <person name="MacDonald P.J.P."/>
            <person name="McCowen C."/>
            <person name="Montmayeur A."/>
            <person name="Murphy C."/>
            <person name="Neiman D."/>
            <person name="Pearson M."/>
            <person name="Priest M."/>
            <person name="Roberts A."/>
            <person name="Saif S."/>
            <person name="Shea T."/>
            <person name="Sisk P."/>
            <person name="Stolte C."/>
            <person name="Sykes S."/>
            <person name="Wortman J."/>
            <person name="Nusbaum C."/>
            <person name="Birren B."/>
        </authorList>
    </citation>
    <scope>NUCLEOTIDE SEQUENCE [LARGE SCALE GENOMIC DNA]</scope>
    <source>
        <strain evidence="1 2">ATCC 38327</strain>
    </source>
</reference>
<accession>A0A0L0SU61</accession>
<dbReference type="VEuPathDB" id="FungiDB:AMAG_09843"/>
<reference evidence="2" key="2">
    <citation type="submission" date="2009-11" db="EMBL/GenBank/DDBJ databases">
        <title>The Genome Sequence of Allomyces macrogynus strain ATCC 38327.</title>
        <authorList>
            <consortium name="The Broad Institute Genome Sequencing Platform"/>
            <person name="Russ C."/>
            <person name="Cuomo C."/>
            <person name="Shea T."/>
            <person name="Young S.K."/>
            <person name="Zeng Q."/>
            <person name="Koehrsen M."/>
            <person name="Haas B."/>
            <person name="Borodovsky M."/>
            <person name="Guigo R."/>
            <person name="Alvarado L."/>
            <person name="Berlin A."/>
            <person name="Borenstein D."/>
            <person name="Chen Z."/>
            <person name="Engels R."/>
            <person name="Freedman E."/>
            <person name="Gellesch M."/>
            <person name="Goldberg J."/>
            <person name="Griggs A."/>
            <person name="Gujja S."/>
            <person name="Heiman D."/>
            <person name="Hepburn T."/>
            <person name="Howarth C."/>
            <person name="Jen D."/>
            <person name="Larson L."/>
            <person name="Lewis B."/>
            <person name="Mehta T."/>
            <person name="Park D."/>
            <person name="Pearson M."/>
            <person name="Roberts A."/>
            <person name="Saif S."/>
            <person name="Shenoy N."/>
            <person name="Sisk P."/>
            <person name="Stolte C."/>
            <person name="Sykes S."/>
            <person name="Walk T."/>
            <person name="White J."/>
            <person name="Yandava C."/>
            <person name="Burger G."/>
            <person name="Gray M.W."/>
            <person name="Holland P.W.H."/>
            <person name="King N."/>
            <person name="Lang F.B.F."/>
            <person name="Roger A.J."/>
            <person name="Ruiz-Trillo I."/>
            <person name="Lander E."/>
            <person name="Nusbaum C."/>
        </authorList>
    </citation>
    <scope>NUCLEOTIDE SEQUENCE [LARGE SCALE GENOMIC DNA]</scope>
    <source>
        <strain evidence="2">ATCC 38327</strain>
    </source>
</reference>
<gene>
    <name evidence="1" type="ORF">AMAG_09843</name>
</gene>
<evidence type="ECO:0000313" key="2">
    <source>
        <dbReference type="Proteomes" id="UP000054350"/>
    </source>
</evidence>
<proteinExistence type="predicted"/>
<dbReference type="Proteomes" id="UP000054350">
    <property type="component" value="Unassembled WGS sequence"/>
</dbReference>
<organism evidence="1 2">
    <name type="scientific">Allomyces macrogynus (strain ATCC 38327)</name>
    <name type="common">Allomyces javanicus var. macrogynus</name>
    <dbReference type="NCBI Taxonomy" id="578462"/>
    <lineage>
        <taxon>Eukaryota</taxon>
        <taxon>Fungi</taxon>
        <taxon>Fungi incertae sedis</taxon>
        <taxon>Blastocladiomycota</taxon>
        <taxon>Blastocladiomycetes</taxon>
        <taxon>Blastocladiales</taxon>
        <taxon>Blastocladiaceae</taxon>
        <taxon>Allomyces</taxon>
    </lineage>
</organism>